<gene>
    <name evidence="1" type="ORF">M440DRAFT_292018</name>
</gene>
<reference evidence="1 2" key="1">
    <citation type="submission" date="2016-07" db="EMBL/GenBank/DDBJ databases">
        <title>Multiple horizontal gene transfer events from other fungi enriched the ability of initially mycotrophic Trichoderma (Ascomycota) to feed on dead plant biomass.</title>
        <authorList>
            <consortium name="DOE Joint Genome Institute"/>
            <person name="Aerts A."/>
            <person name="Atanasova L."/>
            <person name="Chenthamara K."/>
            <person name="Zhang J."/>
            <person name="Grujic M."/>
            <person name="Henrissat B."/>
            <person name="Kuo A."/>
            <person name="Salamov A."/>
            <person name="Lipzen A."/>
            <person name="Labutti K."/>
            <person name="Barry K."/>
            <person name="Miao Y."/>
            <person name="Rahimi M.J."/>
            <person name="Shen Q."/>
            <person name="Grigoriev I.V."/>
            <person name="Kubicek C.P."/>
            <person name="Druzhinina I.S."/>
        </authorList>
    </citation>
    <scope>NUCLEOTIDE SEQUENCE [LARGE SCALE GENOMIC DNA]</scope>
    <source>
        <strain evidence="1 2">ATCC 18648</strain>
    </source>
</reference>
<proteinExistence type="predicted"/>
<evidence type="ECO:0000313" key="1">
    <source>
        <dbReference type="EMBL" id="PTB77792.1"/>
    </source>
</evidence>
<accession>A0A2T4C8F0</accession>
<protein>
    <submittedName>
        <fullName evidence="1">Uncharacterized protein</fullName>
    </submittedName>
</protein>
<sequence>MDWEPTMALSRIHQQSCCLRPCEWLLRQVLDTRSAARLTRLAASAARLCPMAPTAAALDACTRRRPGGFFCSCFCSLINRDRIRVFAMRVSLSGPAMELRDKVAAVFALLGLLPGSSSSCCTGAVAEAGSACICYSRQSGGSTLLTIFDPGDTCSLAPHRCQNWILWPLSGPEKNCLLVFVSHPSSVNHQSISVSRRGR</sequence>
<evidence type="ECO:0000313" key="2">
    <source>
        <dbReference type="Proteomes" id="UP000240760"/>
    </source>
</evidence>
<keyword evidence="2" id="KW-1185">Reference proteome</keyword>
<dbReference type="AlphaFoldDB" id="A0A2T4C8F0"/>
<name>A0A2T4C8F0_TRILO</name>
<dbReference type="EMBL" id="KZ679130">
    <property type="protein sequence ID" value="PTB77792.1"/>
    <property type="molecule type" value="Genomic_DNA"/>
</dbReference>
<dbReference type="Proteomes" id="UP000240760">
    <property type="component" value="Unassembled WGS sequence"/>
</dbReference>
<organism evidence="1 2">
    <name type="scientific">Trichoderma longibrachiatum ATCC 18648</name>
    <dbReference type="NCBI Taxonomy" id="983965"/>
    <lineage>
        <taxon>Eukaryota</taxon>
        <taxon>Fungi</taxon>
        <taxon>Dikarya</taxon>
        <taxon>Ascomycota</taxon>
        <taxon>Pezizomycotina</taxon>
        <taxon>Sordariomycetes</taxon>
        <taxon>Hypocreomycetidae</taxon>
        <taxon>Hypocreales</taxon>
        <taxon>Hypocreaceae</taxon>
        <taxon>Trichoderma</taxon>
    </lineage>
</organism>